<reference evidence="2 3" key="1">
    <citation type="journal article" date="2016" name="Mol. Biol. Evol.">
        <title>Comparative Genomics of Early-Diverging Mushroom-Forming Fungi Provides Insights into the Origins of Lignocellulose Decay Capabilities.</title>
        <authorList>
            <person name="Nagy L.G."/>
            <person name="Riley R."/>
            <person name="Tritt A."/>
            <person name="Adam C."/>
            <person name="Daum C."/>
            <person name="Floudas D."/>
            <person name="Sun H."/>
            <person name="Yadav J.S."/>
            <person name="Pangilinan J."/>
            <person name="Larsson K.H."/>
            <person name="Matsuura K."/>
            <person name="Barry K."/>
            <person name="Labutti K."/>
            <person name="Kuo R."/>
            <person name="Ohm R.A."/>
            <person name="Bhattacharya S.S."/>
            <person name="Shirouzu T."/>
            <person name="Yoshinaga Y."/>
            <person name="Martin F.M."/>
            <person name="Grigoriev I.V."/>
            <person name="Hibbett D.S."/>
        </authorList>
    </citation>
    <scope>NUCLEOTIDE SEQUENCE [LARGE SCALE GENOMIC DNA]</scope>
    <source>
        <strain evidence="2 3">93-53</strain>
    </source>
</reference>
<feature type="compositionally biased region" description="Polar residues" evidence="1">
    <location>
        <begin position="304"/>
        <end position="316"/>
    </location>
</feature>
<evidence type="ECO:0000313" key="2">
    <source>
        <dbReference type="EMBL" id="KZT03436.1"/>
    </source>
</evidence>
<feature type="region of interest" description="Disordered" evidence="1">
    <location>
        <begin position="400"/>
        <end position="434"/>
    </location>
</feature>
<protein>
    <submittedName>
        <fullName evidence="2">Uncharacterized protein</fullName>
    </submittedName>
</protein>
<feature type="region of interest" description="Disordered" evidence="1">
    <location>
        <begin position="290"/>
        <end position="354"/>
    </location>
</feature>
<evidence type="ECO:0000256" key="1">
    <source>
        <dbReference type="SAM" id="MobiDB-lite"/>
    </source>
</evidence>
<dbReference type="EMBL" id="KV427644">
    <property type="protein sequence ID" value="KZT03436.1"/>
    <property type="molecule type" value="Genomic_DNA"/>
</dbReference>
<feature type="compositionally biased region" description="Basic residues" evidence="1">
    <location>
        <begin position="400"/>
        <end position="411"/>
    </location>
</feature>
<organism evidence="2 3">
    <name type="scientific">Laetiporus sulphureus 93-53</name>
    <dbReference type="NCBI Taxonomy" id="1314785"/>
    <lineage>
        <taxon>Eukaryota</taxon>
        <taxon>Fungi</taxon>
        <taxon>Dikarya</taxon>
        <taxon>Basidiomycota</taxon>
        <taxon>Agaricomycotina</taxon>
        <taxon>Agaricomycetes</taxon>
        <taxon>Polyporales</taxon>
        <taxon>Laetiporus</taxon>
    </lineage>
</organism>
<evidence type="ECO:0000313" key="3">
    <source>
        <dbReference type="Proteomes" id="UP000076871"/>
    </source>
</evidence>
<accession>A0A165CU39</accession>
<dbReference type="InParanoid" id="A0A165CU39"/>
<sequence>MLGPASSATSNESCPARQAGDTLFKTIKVWKATAGQRRWTAPASLFMAAAVRRLAPGSPPDVLDVPAVPAVAFRWLGTQGIVALLEARLNVADHEDHPDYAPVRIGVREEPISNEDAPVLIPSCIVGDAPVPTEDPTEDPPALPKKPVIVNQPVSLAFQHTADQQVQVKEPVGAQNLPTVMQDEEQPSPLQRLLQRLRVHLVWCFLDRSLLLLWSRLRFDLVPGLRWLVLLSALLVASLLIDHLFAPLIKKRDDTDELAVVEMVDVPEDKVKNKGKGFTNESVIQECTLNSAYPPSTRKKPSSAAAQSGPRTSTPAHSHGVIRGTGSGMLVSSAGSSAGSSGSRSLGAPSYTSGSLVDSSVNVAMPPAPASRAPIKKALHKLALMPDAAVQCQPLIAQCRKAKKPKRRKKSSGAQCQQEEHPIRSGSPSSVIID</sequence>
<name>A0A165CU39_9APHY</name>
<dbReference type="Proteomes" id="UP000076871">
    <property type="component" value="Unassembled WGS sequence"/>
</dbReference>
<proteinExistence type="predicted"/>
<dbReference type="GeneID" id="63824263"/>
<dbReference type="AlphaFoldDB" id="A0A165CU39"/>
<dbReference type="RefSeq" id="XP_040761176.1">
    <property type="nucleotide sequence ID" value="XM_040907234.1"/>
</dbReference>
<feature type="compositionally biased region" description="Low complexity" evidence="1">
    <location>
        <begin position="328"/>
        <end position="350"/>
    </location>
</feature>
<gene>
    <name evidence="2" type="ORF">LAESUDRAFT_716250</name>
</gene>
<keyword evidence="3" id="KW-1185">Reference proteome</keyword>